<dbReference type="EC" id="3.5.1.24" evidence="5"/>
<dbReference type="CDD" id="cd00542">
    <property type="entry name" value="Ntn_PVA"/>
    <property type="match status" value="1"/>
</dbReference>
<evidence type="ECO:0000256" key="5">
    <source>
        <dbReference type="ARBA" id="ARBA00044769"/>
    </source>
</evidence>
<comment type="pathway">
    <text evidence="1">Lipid metabolism; bile acid biosynthesis.</text>
</comment>
<name>A0A806FII9_BIFAN</name>
<evidence type="ECO:0000256" key="3">
    <source>
        <dbReference type="ARBA" id="ARBA00022801"/>
    </source>
</evidence>
<dbReference type="EMBL" id="CP002915">
    <property type="protein sequence ID" value="AEK30313.1"/>
    <property type="molecule type" value="Genomic_DNA"/>
</dbReference>
<evidence type="ECO:0000256" key="7">
    <source>
        <dbReference type="ARBA" id="ARBA00044806"/>
    </source>
</evidence>
<evidence type="ECO:0000256" key="2">
    <source>
        <dbReference type="ARBA" id="ARBA00006625"/>
    </source>
</evidence>
<evidence type="ECO:0000256" key="8">
    <source>
        <dbReference type="ARBA" id="ARBA00047285"/>
    </source>
</evidence>
<dbReference type="SUPFAM" id="SSF56235">
    <property type="entry name" value="N-terminal nucleophile aminohydrolases (Ntn hydrolases)"/>
    <property type="match status" value="1"/>
</dbReference>
<dbReference type="Pfam" id="PF02275">
    <property type="entry name" value="CBAH"/>
    <property type="match status" value="1"/>
</dbReference>
<evidence type="ECO:0000259" key="10">
    <source>
        <dbReference type="Pfam" id="PF02275"/>
    </source>
</evidence>
<protein>
    <recommendedName>
        <fullName evidence="5">choloylglycine hydrolase</fullName>
        <ecNumber evidence="5">3.5.1.24</ecNumber>
    </recommendedName>
    <alternativeName>
        <fullName evidence="6">Bile salt hydrolase</fullName>
    </alternativeName>
    <alternativeName>
        <fullName evidence="7">Choloylglycine hydrolase</fullName>
    </alternativeName>
</protein>
<proteinExistence type="inferred from homology"/>
<dbReference type="NCBIfam" id="NF038245">
    <property type="entry name" value="bile_salt_hydro"/>
    <property type="match status" value="1"/>
</dbReference>
<dbReference type="InterPro" id="IPR029055">
    <property type="entry name" value="Ntn_hydrolases_N"/>
</dbReference>
<dbReference type="Proteomes" id="UP000008394">
    <property type="component" value="Chromosome"/>
</dbReference>
<dbReference type="GO" id="GO:0006629">
    <property type="term" value="P:lipid metabolic process"/>
    <property type="evidence" value="ECO:0007669"/>
    <property type="project" value="UniProtKB-KW"/>
</dbReference>
<evidence type="ECO:0000313" key="12">
    <source>
        <dbReference type="Proteomes" id="UP000008394"/>
    </source>
</evidence>
<keyword evidence="4" id="KW-0443">Lipid metabolism</keyword>
<evidence type="ECO:0000256" key="1">
    <source>
        <dbReference type="ARBA" id="ARBA00004860"/>
    </source>
</evidence>
<dbReference type="GO" id="GO:0045302">
    <property type="term" value="F:choloylglycine hydrolase activity"/>
    <property type="evidence" value="ECO:0007669"/>
    <property type="project" value="UniProtKB-EC"/>
</dbReference>
<dbReference type="PANTHER" id="PTHR35527:SF2">
    <property type="entry name" value="HYDROLASE"/>
    <property type="match status" value="1"/>
</dbReference>
<comment type="catalytic activity">
    <reaction evidence="9">
        <text>taurodeoxycholate + H2O = deoxycholate + taurine</text>
        <dbReference type="Rhea" id="RHEA:47556"/>
        <dbReference type="ChEBI" id="CHEBI:15377"/>
        <dbReference type="ChEBI" id="CHEBI:23614"/>
        <dbReference type="ChEBI" id="CHEBI:36261"/>
        <dbReference type="ChEBI" id="CHEBI:507393"/>
    </reaction>
    <physiologicalReaction direction="left-to-right" evidence="9">
        <dbReference type="Rhea" id="RHEA:47557"/>
    </physiologicalReaction>
</comment>
<organism evidence="11 12">
    <name type="scientific">Bifidobacterium animalis subsp. lactis CNCM I-2494</name>
    <dbReference type="NCBI Taxonomy" id="1042403"/>
    <lineage>
        <taxon>Bacteria</taxon>
        <taxon>Bacillati</taxon>
        <taxon>Actinomycetota</taxon>
        <taxon>Actinomycetes</taxon>
        <taxon>Bifidobacteriales</taxon>
        <taxon>Bifidobacteriaceae</taxon>
        <taxon>Bifidobacterium</taxon>
    </lineage>
</organism>
<dbReference type="InterPro" id="IPR052193">
    <property type="entry name" value="Peptidase_C59"/>
</dbReference>
<accession>A0A806FII9</accession>
<gene>
    <name evidence="11" type="ORF">BALAC2494_00268</name>
</gene>
<reference evidence="11 12" key="1">
    <citation type="journal article" date="2011" name="J. Bacteriol.">
        <title>Genome Sequence of the Probiotic Strain Bifidobacterium animalis subsp. lactis CNCM I-2494.</title>
        <authorList>
            <person name="Chervaux C."/>
            <person name="Grimaldi C."/>
            <person name="Bolotin A."/>
            <person name="Quinquis B."/>
            <person name="Legrain-Raspaud S."/>
            <person name="van Hylckama Vlieg J.E."/>
            <person name="Denariaz G."/>
            <person name="Smokvina T."/>
        </authorList>
    </citation>
    <scope>NUCLEOTIDE SEQUENCE [LARGE SCALE GENOMIC DNA]</scope>
    <source>
        <strain evidence="11 12">CNCM I-2494</strain>
    </source>
</reference>
<evidence type="ECO:0000256" key="4">
    <source>
        <dbReference type="ARBA" id="ARBA00023098"/>
    </source>
</evidence>
<dbReference type="KEGG" id="bnm:BALAC2494_00268"/>
<feature type="domain" description="Choloylglycine hydrolase/NAAA C-terminal" evidence="10">
    <location>
        <begin position="20"/>
        <end position="321"/>
    </location>
</feature>
<evidence type="ECO:0000256" key="9">
    <source>
        <dbReference type="ARBA" id="ARBA00048897"/>
    </source>
</evidence>
<sequence>MGMTPIRISPPGISEGTAMCTAVRFDDGQNNMYFGRNLDWSEDYGEKIVFAPHDYHYAPAFNAEDKNHPVIGIGIIVEDTPLYFDCMNDAGLAVAGLNFAKYCKYATEAVNFTTNVAAYEFPLWVTRNFTSVDDVQEALKNVTIVGKPINDRFPVATLHWIIADNTRSIVVECTEDGMHVYDDDVDVLTNQPPFPQQIEHLDNYAYVSPRTGKSVKWGSSELETNQDSNSSQGLPGGYGSMARFVRAAYNNTHYPTQSGENANVNRLFKTLSTAAVIEGTAISANGEFEKTLFSDCYSTATQTVYLKKYDDMAVHSYAVKDFDASSNQLQSK</sequence>
<evidence type="ECO:0000256" key="6">
    <source>
        <dbReference type="ARBA" id="ARBA00044804"/>
    </source>
</evidence>
<dbReference type="InterPro" id="IPR029132">
    <property type="entry name" value="CBAH/NAAA_C"/>
</dbReference>
<comment type="catalytic activity">
    <reaction evidence="8">
        <text>cholate + taurine = taurocholate + H2O</text>
        <dbReference type="Rhea" id="RHEA:47108"/>
        <dbReference type="ChEBI" id="CHEBI:15377"/>
        <dbReference type="ChEBI" id="CHEBI:29747"/>
        <dbReference type="ChEBI" id="CHEBI:36257"/>
        <dbReference type="ChEBI" id="CHEBI:507393"/>
    </reaction>
    <physiologicalReaction direction="right-to-left" evidence="8">
        <dbReference type="Rhea" id="RHEA:47110"/>
    </physiologicalReaction>
</comment>
<dbReference type="PANTHER" id="PTHR35527">
    <property type="entry name" value="CHOLOYLGLYCINE HYDROLASE"/>
    <property type="match status" value="1"/>
</dbReference>
<keyword evidence="3 11" id="KW-0378">Hydrolase</keyword>
<dbReference type="InterPro" id="IPR047711">
    <property type="entry name" value="CBAH"/>
</dbReference>
<evidence type="ECO:0000313" key="11">
    <source>
        <dbReference type="EMBL" id="AEK30313.1"/>
    </source>
</evidence>
<comment type="similarity">
    <text evidence="2">Belongs to the peptidase C59 family.</text>
</comment>
<dbReference type="AlphaFoldDB" id="A0A806FII9"/>
<dbReference type="Gene3D" id="3.60.60.10">
    <property type="entry name" value="Penicillin V Acylase, Chain A"/>
    <property type="match status" value="1"/>
</dbReference>